<dbReference type="GO" id="GO:0016301">
    <property type="term" value="F:kinase activity"/>
    <property type="evidence" value="ECO:0007669"/>
    <property type="project" value="UniProtKB-KW"/>
</dbReference>
<dbReference type="OrthoDB" id="9813569at2"/>
<keyword evidence="3 5" id="KW-0418">Kinase</keyword>
<dbReference type="AlphaFoldDB" id="A0A1I1F1Z4"/>
<dbReference type="Gene3D" id="3.40.1190.20">
    <property type="match status" value="1"/>
</dbReference>
<dbReference type="Pfam" id="PF00294">
    <property type="entry name" value="PfkB"/>
    <property type="match status" value="1"/>
</dbReference>
<dbReference type="SUPFAM" id="SSF53613">
    <property type="entry name" value="Ribokinase-like"/>
    <property type="match status" value="1"/>
</dbReference>
<feature type="domain" description="Carbohydrate kinase PfkB" evidence="4">
    <location>
        <begin position="1"/>
        <end position="313"/>
    </location>
</feature>
<dbReference type="PANTHER" id="PTHR43320:SF2">
    <property type="entry name" value="2-DEHYDRO-3-DEOXYGLUCONOKINASE_2-DEHYDRO-3-DEOXYGALACTONOKINASE"/>
    <property type="match status" value="1"/>
</dbReference>
<evidence type="ECO:0000313" key="5">
    <source>
        <dbReference type="EMBL" id="SFB92986.1"/>
    </source>
</evidence>
<keyword evidence="6" id="KW-1185">Reference proteome</keyword>
<dbReference type="Proteomes" id="UP000240042">
    <property type="component" value="Unassembled WGS sequence"/>
</dbReference>
<gene>
    <name evidence="5" type="ORF">SAMN02745150_01356</name>
</gene>
<dbReference type="RefSeq" id="WP_092319959.1">
    <property type="nucleotide sequence ID" value="NZ_FOKY01000023.1"/>
</dbReference>
<proteinExistence type="inferred from homology"/>
<sequence>MSYIVGFGELMLRLSAPNYERLFQSPELIATFGGGEANVCVSCARFGLPSRFLSAFPKNALGEKAAELLRGQNVDTSCIYWGEGRLGVYFLEKGANQRGSTVIYDRDDSVISHAKPADFDFDKAFQNAEWLHISGITPALSQDAADLTLSVVLEAKKRNVKVSCDLNYRKKLWAYGKKASDIMPNIVKNVDLLIANEEDIQLSLGMELAADVTKGHLEPQNYKPLLQDVLRQYPNVKAVATTLRESINANHNNWSAVLYQNETLYISKKYMITNIVDRVGGGDSFAAALLSGLHFFDDPQKSLEFAVAASCLKHSIEGDWNLVSKKEVLALMDGDGSGRVQR</sequence>
<reference evidence="6" key="1">
    <citation type="submission" date="2016-10" db="EMBL/GenBank/DDBJ databases">
        <authorList>
            <person name="Varghese N."/>
            <person name="Submissions S."/>
        </authorList>
    </citation>
    <scope>NUCLEOTIDE SEQUENCE [LARGE SCALE GENOMIC DNA]</scope>
    <source>
        <strain evidence="6">ATCC 43811</strain>
    </source>
</reference>
<accession>A0A1I1F1Z4</accession>
<evidence type="ECO:0000259" key="4">
    <source>
        <dbReference type="Pfam" id="PF00294"/>
    </source>
</evidence>
<protein>
    <submittedName>
        <fullName evidence="5">2-dehydro-3-deoxygluconokinase</fullName>
    </submittedName>
</protein>
<comment type="similarity">
    <text evidence="1">Belongs to the carbohydrate kinase PfkB family.</text>
</comment>
<name>A0A1I1F1Z4_BREAD</name>
<dbReference type="EMBL" id="FOKY01000023">
    <property type="protein sequence ID" value="SFB92986.1"/>
    <property type="molecule type" value="Genomic_DNA"/>
</dbReference>
<dbReference type="STRING" id="34097.SAMN02745150_01356"/>
<evidence type="ECO:0000256" key="1">
    <source>
        <dbReference type="ARBA" id="ARBA00010688"/>
    </source>
</evidence>
<keyword evidence="2" id="KW-0808">Transferase</keyword>
<evidence type="ECO:0000256" key="2">
    <source>
        <dbReference type="ARBA" id="ARBA00022679"/>
    </source>
</evidence>
<dbReference type="InterPro" id="IPR052700">
    <property type="entry name" value="Carb_kinase_PfkB-like"/>
</dbReference>
<dbReference type="InterPro" id="IPR011611">
    <property type="entry name" value="PfkB_dom"/>
</dbReference>
<organism evidence="5 6">
    <name type="scientific">Brevinema andersonii</name>
    <dbReference type="NCBI Taxonomy" id="34097"/>
    <lineage>
        <taxon>Bacteria</taxon>
        <taxon>Pseudomonadati</taxon>
        <taxon>Spirochaetota</taxon>
        <taxon>Spirochaetia</taxon>
        <taxon>Brevinematales</taxon>
        <taxon>Brevinemataceae</taxon>
        <taxon>Brevinema</taxon>
    </lineage>
</organism>
<dbReference type="InterPro" id="IPR029056">
    <property type="entry name" value="Ribokinase-like"/>
</dbReference>
<dbReference type="PANTHER" id="PTHR43320">
    <property type="entry name" value="SUGAR KINASE"/>
    <property type="match status" value="1"/>
</dbReference>
<evidence type="ECO:0000256" key="3">
    <source>
        <dbReference type="ARBA" id="ARBA00022777"/>
    </source>
</evidence>
<evidence type="ECO:0000313" key="6">
    <source>
        <dbReference type="Proteomes" id="UP000240042"/>
    </source>
</evidence>
<dbReference type="CDD" id="cd01166">
    <property type="entry name" value="KdgK"/>
    <property type="match status" value="1"/>
</dbReference>